<dbReference type="EMBL" id="CAKOFQ010006932">
    <property type="protein sequence ID" value="CAH1983158.1"/>
    <property type="molecule type" value="Genomic_DNA"/>
</dbReference>
<dbReference type="Proteomes" id="UP001152888">
    <property type="component" value="Unassembled WGS sequence"/>
</dbReference>
<name>A0A9P0KUG9_ACAOB</name>
<sequence length="20" mass="2393">MRVILTRSSRLIYFLPAIDK</sequence>
<organism evidence="1 2">
    <name type="scientific">Acanthoscelides obtectus</name>
    <name type="common">Bean weevil</name>
    <name type="synonym">Bruchus obtectus</name>
    <dbReference type="NCBI Taxonomy" id="200917"/>
    <lineage>
        <taxon>Eukaryota</taxon>
        <taxon>Metazoa</taxon>
        <taxon>Ecdysozoa</taxon>
        <taxon>Arthropoda</taxon>
        <taxon>Hexapoda</taxon>
        <taxon>Insecta</taxon>
        <taxon>Pterygota</taxon>
        <taxon>Neoptera</taxon>
        <taxon>Endopterygota</taxon>
        <taxon>Coleoptera</taxon>
        <taxon>Polyphaga</taxon>
        <taxon>Cucujiformia</taxon>
        <taxon>Chrysomeloidea</taxon>
        <taxon>Chrysomelidae</taxon>
        <taxon>Bruchinae</taxon>
        <taxon>Bruchini</taxon>
        <taxon>Acanthoscelides</taxon>
    </lineage>
</organism>
<comment type="caution">
    <text evidence="1">The sequence shown here is derived from an EMBL/GenBank/DDBJ whole genome shotgun (WGS) entry which is preliminary data.</text>
</comment>
<evidence type="ECO:0000313" key="1">
    <source>
        <dbReference type="EMBL" id="CAH1983158.1"/>
    </source>
</evidence>
<dbReference type="AlphaFoldDB" id="A0A9P0KUG9"/>
<evidence type="ECO:0000313" key="2">
    <source>
        <dbReference type="Proteomes" id="UP001152888"/>
    </source>
</evidence>
<protein>
    <submittedName>
        <fullName evidence="1">Uncharacterized protein</fullName>
    </submittedName>
</protein>
<gene>
    <name evidence="1" type="ORF">ACAOBT_LOCUS15412</name>
</gene>
<accession>A0A9P0KUG9</accession>
<keyword evidence="2" id="KW-1185">Reference proteome</keyword>
<proteinExistence type="predicted"/>
<reference evidence="1" key="1">
    <citation type="submission" date="2022-03" db="EMBL/GenBank/DDBJ databases">
        <authorList>
            <person name="Sayadi A."/>
        </authorList>
    </citation>
    <scope>NUCLEOTIDE SEQUENCE</scope>
</reference>